<evidence type="ECO:0000313" key="10">
    <source>
        <dbReference type="Ensembl" id="ENSEBUP00000014910.1"/>
    </source>
</evidence>
<dbReference type="AlphaFoldDB" id="A0A8C4WW82"/>
<proteinExistence type="predicted"/>
<dbReference type="InterPro" id="IPR003599">
    <property type="entry name" value="Ig_sub"/>
</dbReference>
<comment type="subcellular location">
    <subcellularLocation>
        <location evidence="1">Membrane</location>
        <topology evidence="1">Single-pass type I membrane protein</topology>
    </subcellularLocation>
</comment>
<dbReference type="InterPro" id="IPR003598">
    <property type="entry name" value="Ig_sub2"/>
</dbReference>
<feature type="signal peptide" evidence="8">
    <location>
        <begin position="1"/>
        <end position="19"/>
    </location>
</feature>
<dbReference type="GO" id="GO:0098609">
    <property type="term" value="P:cell-cell adhesion"/>
    <property type="evidence" value="ECO:0007669"/>
    <property type="project" value="TreeGrafter"/>
</dbReference>
<evidence type="ECO:0000313" key="11">
    <source>
        <dbReference type="Proteomes" id="UP000694388"/>
    </source>
</evidence>
<dbReference type="GeneTree" id="ENSGT00940000160467"/>
<dbReference type="InterPro" id="IPR013783">
    <property type="entry name" value="Ig-like_fold"/>
</dbReference>
<dbReference type="SUPFAM" id="SSF48726">
    <property type="entry name" value="Immunoglobulin"/>
    <property type="match status" value="3"/>
</dbReference>
<evidence type="ECO:0000256" key="5">
    <source>
        <dbReference type="ARBA" id="ARBA00023319"/>
    </source>
</evidence>
<dbReference type="GO" id="GO:0005911">
    <property type="term" value="C:cell-cell junction"/>
    <property type="evidence" value="ECO:0007669"/>
    <property type="project" value="TreeGrafter"/>
</dbReference>
<dbReference type="FunFam" id="2.60.40.10:FF:000032">
    <property type="entry name" value="palladin isoform X1"/>
    <property type="match status" value="1"/>
</dbReference>
<dbReference type="Pfam" id="PF07679">
    <property type="entry name" value="I-set"/>
    <property type="match status" value="1"/>
</dbReference>
<feature type="domain" description="Ig-like" evidence="9">
    <location>
        <begin position="21"/>
        <end position="99"/>
    </location>
</feature>
<reference evidence="10" key="1">
    <citation type="submission" date="2025-08" db="UniProtKB">
        <authorList>
            <consortium name="Ensembl"/>
        </authorList>
    </citation>
    <scope>IDENTIFICATION</scope>
</reference>
<keyword evidence="8" id="KW-0732">Signal</keyword>
<dbReference type="InterPro" id="IPR051275">
    <property type="entry name" value="Cell_adhesion_signaling"/>
</dbReference>
<dbReference type="CDD" id="cd00096">
    <property type="entry name" value="Ig"/>
    <property type="match status" value="1"/>
</dbReference>
<keyword evidence="11" id="KW-1185">Reference proteome</keyword>
<organism evidence="10 11">
    <name type="scientific">Eptatretus burgeri</name>
    <name type="common">Inshore hagfish</name>
    <dbReference type="NCBI Taxonomy" id="7764"/>
    <lineage>
        <taxon>Eukaryota</taxon>
        <taxon>Metazoa</taxon>
        <taxon>Chordata</taxon>
        <taxon>Craniata</taxon>
        <taxon>Vertebrata</taxon>
        <taxon>Cyclostomata</taxon>
        <taxon>Myxini</taxon>
        <taxon>Myxiniformes</taxon>
        <taxon>Myxinidae</taxon>
        <taxon>Eptatretinae</taxon>
        <taxon>Eptatretus</taxon>
    </lineage>
</organism>
<evidence type="ECO:0000256" key="4">
    <source>
        <dbReference type="ARBA" id="ARBA00023180"/>
    </source>
</evidence>
<dbReference type="OMA" id="RIITVHH"/>
<dbReference type="Proteomes" id="UP000694388">
    <property type="component" value="Unplaced"/>
</dbReference>
<accession>A0A8C4WW82</accession>
<evidence type="ECO:0000256" key="3">
    <source>
        <dbReference type="ARBA" id="ARBA00023157"/>
    </source>
</evidence>
<dbReference type="PROSITE" id="PS50835">
    <property type="entry name" value="IG_LIKE"/>
    <property type="match status" value="3"/>
</dbReference>
<dbReference type="GO" id="GO:0005886">
    <property type="term" value="C:plasma membrane"/>
    <property type="evidence" value="ECO:0007669"/>
    <property type="project" value="TreeGrafter"/>
</dbReference>
<keyword evidence="7" id="KW-1133">Transmembrane helix</keyword>
<evidence type="ECO:0000256" key="8">
    <source>
        <dbReference type="SAM" id="SignalP"/>
    </source>
</evidence>
<keyword evidence="4" id="KW-0325">Glycoprotein</keyword>
<dbReference type="InterPro" id="IPR007110">
    <property type="entry name" value="Ig-like_dom"/>
</dbReference>
<feature type="domain" description="Ig-like" evidence="9">
    <location>
        <begin position="206"/>
        <end position="294"/>
    </location>
</feature>
<name>A0A8C4WW82_EPTBU</name>
<dbReference type="Pfam" id="PF13927">
    <property type="entry name" value="Ig_3"/>
    <property type="match status" value="2"/>
</dbReference>
<dbReference type="PANTHER" id="PTHR11640:SF158">
    <property type="entry name" value="V-SET AND IMMUNOGLOBULIN DOMAIN-CONTAINING PROTEIN 10-LIKE 2"/>
    <property type="match status" value="1"/>
</dbReference>
<evidence type="ECO:0000259" key="9">
    <source>
        <dbReference type="PROSITE" id="PS50835"/>
    </source>
</evidence>
<evidence type="ECO:0000256" key="6">
    <source>
        <dbReference type="SAM" id="MobiDB-lite"/>
    </source>
</evidence>
<reference evidence="10" key="2">
    <citation type="submission" date="2025-09" db="UniProtKB">
        <authorList>
            <consortium name="Ensembl"/>
        </authorList>
    </citation>
    <scope>IDENTIFICATION</scope>
</reference>
<dbReference type="SMART" id="SM00408">
    <property type="entry name" value="IGc2"/>
    <property type="match status" value="3"/>
</dbReference>
<dbReference type="InterPro" id="IPR036179">
    <property type="entry name" value="Ig-like_dom_sf"/>
</dbReference>
<feature type="region of interest" description="Disordered" evidence="6">
    <location>
        <begin position="296"/>
        <end position="317"/>
    </location>
</feature>
<evidence type="ECO:0000256" key="7">
    <source>
        <dbReference type="SAM" id="Phobius"/>
    </source>
</evidence>
<dbReference type="SMART" id="SM00409">
    <property type="entry name" value="IG"/>
    <property type="match status" value="3"/>
</dbReference>
<dbReference type="GO" id="GO:0050839">
    <property type="term" value="F:cell adhesion molecule binding"/>
    <property type="evidence" value="ECO:0007669"/>
    <property type="project" value="TreeGrafter"/>
</dbReference>
<evidence type="ECO:0000256" key="1">
    <source>
        <dbReference type="ARBA" id="ARBA00004479"/>
    </source>
</evidence>
<evidence type="ECO:0000256" key="2">
    <source>
        <dbReference type="ARBA" id="ARBA00023136"/>
    </source>
</evidence>
<keyword evidence="2 7" id="KW-0472">Membrane</keyword>
<dbReference type="Ensembl" id="ENSEBUT00000015486.1">
    <property type="protein sequence ID" value="ENSEBUP00000014910.1"/>
    <property type="gene ID" value="ENSEBUG00000009400.1"/>
</dbReference>
<keyword evidence="5" id="KW-0393">Immunoglobulin domain</keyword>
<feature type="transmembrane region" description="Helical" evidence="7">
    <location>
        <begin position="328"/>
        <end position="346"/>
    </location>
</feature>
<keyword evidence="3" id="KW-1015">Disulfide bond</keyword>
<feature type="domain" description="Ig-like" evidence="9">
    <location>
        <begin position="122"/>
        <end position="202"/>
    </location>
</feature>
<keyword evidence="7" id="KW-0812">Transmembrane</keyword>
<feature type="chain" id="PRO_5034235066" evidence="8">
    <location>
        <begin position="20"/>
        <end position="347"/>
    </location>
</feature>
<sequence>MEMALWRCVFIILLKAVWQGPGDVLSQNVTVREGEEAILRCTVLEGAVRRAWLNRSSILFTGDEKWSPEERVSLLKGTKNQYALRINPAEPQDEGSYSCSQQPPGRVGAKIVIFHLSVHVPPHIYNMTGDITTDETSNVSLRCRATGNPEPQVTWKRIVPPGHEWRRSEVSLPSVMRKDAGTYECSARNGVTAPARRRMILTIRYPPVVTEVHGAGAALGETAVLRCEASAQPPPEFTWFRDEHRVVTRHGIRLQTTDSRSLLMFPNVTNDHYGNYTCIASNTLGTSAASNLLHQTPTESTNRVKEDSSHRRGPGLDIHGRACSTHSFSFVAMLFVMMVAVMGLHAD</sequence>
<dbReference type="InterPro" id="IPR013098">
    <property type="entry name" value="Ig_I-set"/>
</dbReference>
<dbReference type="Gene3D" id="2.60.40.10">
    <property type="entry name" value="Immunoglobulins"/>
    <property type="match status" value="3"/>
</dbReference>
<dbReference type="PANTHER" id="PTHR11640">
    <property type="entry name" value="NEPHRIN"/>
    <property type="match status" value="1"/>
</dbReference>
<protein>
    <submittedName>
        <fullName evidence="10">IgLON family member 5</fullName>
    </submittedName>
</protein>